<evidence type="ECO:0000313" key="2">
    <source>
        <dbReference type="Proteomes" id="UP000410492"/>
    </source>
</evidence>
<keyword evidence="2" id="KW-1185">Reference proteome</keyword>
<name>A0A653DEM0_CALMS</name>
<organism evidence="1 2">
    <name type="scientific">Callosobruchus maculatus</name>
    <name type="common">Southern cowpea weevil</name>
    <name type="synonym">Pulse bruchid</name>
    <dbReference type="NCBI Taxonomy" id="64391"/>
    <lineage>
        <taxon>Eukaryota</taxon>
        <taxon>Metazoa</taxon>
        <taxon>Ecdysozoa</taxon>
        <taxon>Arthropoda</taxon>
        <taxon>Hexapoda</taxon>
        <taxon>Insecta</taxon>
        <taxon>Pterygota</taxon>
        <taxon>Neoptera</taxon>
        <taxon>Endopterygota</taxon>
        <taxon>Coleoptera</taxon>
        <taxon>Polyphaga</taxon>
        <taxon>Cucujiformia</taxon>
        <taxon>Chrysomeloidea</taxon>
        <taxon>Chrysomelidae</taxon>
        <taxon>Bruchinae</taxon>
        <taxon>Bruchini</taxon>
        <taxon>Callosobruchus</taxon>
    </lineage>
</organism>
<dbReference type="EMBL" id="CAACVG010011707">
    <property type="protein sequence ID" value="VEN58649.1"/>
    <property type="molecule type" value="Genomic_DNA"/>
</dbReference>
<dbReference type="AlphaFoldDB" id="A0A653DEM0"/>
<dbReference type="OrthoDB" id="10353058at2759"/>
<protein>
    <submittedName>
        <fullName evidence="1">Uncharacterized protein</fullName>
    </submittedName>
</protein>
<gene>
    <name evidence="1" type="ORF">CALMAC_LOCUS16955</name>
</gene>
<proteinExistence type="predicted"/>
<sequence length="78" mass="9275">MFFYNAFKVMDWRLQSRGWGGVLEGSTWTDNDMELSERSWLLEDYEGRGKSVPESERIVILTYKVKCYQDDLANRNWG</sequence>
<reference evidence="1 2" key="1">
    <citation type="submission" date="2019-01" db="EMBL/GenBank/DDBJ databases">
        <authorList>
            <person name="Sayadi A."/>
        </authorList>
    </citation>
    <scope>NUCLEOTIDE SEQUENCE [LARGE SCALE GENOMIC DNA]</scope>
</reference>
<dbReference type="Proteomes" id="UP000410492">
    <property type="component" value="Unassembled WGS sequence"/>
</dbReference>
<evidence type="ECO:0000313" key="1">
    <source>
        <dbReference type="EMBL" id="VEN58649.1"/>
    </source>
</evidence>
<accession>A0A653DEM0</accession>